<evidence type="ECO:0000256" key="1">
    <source>
        <dbReference type="ARBA" id="ARBA00006525"/>
    </source>
</evidence>
<evidence type="ECO:0000259" key="3">
    <source>
        <dbReference type="Pfam" id="PF02481"/>
    </source>
</evidence>
<dbReference type="GO" id="GO:0009294">
    <property type="term" value="P:DNA-mediated transformation"/>
    <property type="evidence" value="ECO:0007669"/>
    <property type="project" value="InterPro"/>
</dbReference>
<dbReference type="SUPFAM" id="SSF102405">
    <property type="entry name" value="MCP/YpsA-like"/>
    <property type="match status" value="1"/>
</dbReference>
<reference evidence="6" key="1">
    <citation type="submission" date="2016-11" db="EMBL/GenBank/DDBJ databases">
        <authorList>
            <person name="Varghese N."/>
            <person name="Submissions S."/>
        </authorList>
    </citation>
    <scope>NUCLEOTIDE SEQUENCE [LARGE SCALE GENOMIC DNA]</scope>
    <source>
        <strain evidence="6">DSM 28223</strain>
    </source>
</reference>
<dbReference type="Proteomes" id="UP000184211">
    <property type="component" value="Unassembled WGS sequence"/>
</dbReference>
<name>A0A1M5VCM0_9RHOB</name>
<feature type="compositionally biased region" description="Polar residues" evidence="2">
    <location>
        <begin position="305"/>
        <end position="316"/>
    </location>
</feature>
<dbReference type="Pfam" id="PF02481">
    <property type="entry name" value="DNA_processg_A"/>
    <property type="match status" value="1"/>
</dbReference>
<dbReference type="Gene3D" id="3.40.50.450">
    <property type="match status" value="1"/>
</dbReference>
<evidence type="ECO:0000259" key="4">
    <source>
        <dbReference type="Pfam" id="PF17782"/>
    </source>
</evidence>
<dbReference type="NCBIfam" id="TIGR00732">
    <property type="entry name" value="dprA"/>
    <property type="match status" value="1"/>
</dbReference>
<dbReference type="OrthoDB" id="9785707at2"/>
<evidence type="ECO:0000313" key="5">
    <source>
        <dbReference type="EMBL" id="SHH72965.1"/>
    </source>
</evidence>
<dbReference type="InterPro" id="IPR057666">
    <property type="entry name" value="DrpA_SLOG"/>
</dbReference>
<accession>A0A1M5VCM0</accession>
<sequence length="397" mass="41914">MTDIPFSTDHPQLAPKSDEDKLLWLRLLRSRRVGPTTFFRLLSEHGSIAAAFAALPQIAAEAGVKDYQPCTASDAQTEMTNALRAGAKPLFYGAPNFPKPLYDLADPPPLLWAKGNLKLLSKPQIALVGARNASSLGMRMSRDLAVGLGSAGHVVVSGLARGVDTAAHQAALKTGTIAVFAGGVDVTYPAENNALAAQIADCGVILSEQPMGMPPRSRHFPARNRIISGLARAVVVVEAAVKSGSMLTARDALDQGREVFAVPGHPIDARASGCNLLIRDGATLVRCAKDILDALAPLSDSDAAQTQQSFNLQPTGPVSEAAMEPPPVKPIRKKAAAGQDTSNTQTLILERIADAPTDEDRLIRDLRIPAHQMTAALVDLELAGQISRSAGGMLSRR</sequence>
<protein>
    <submittedName>
        <fullName evidence="5">DNA protecting protein DprA</fullName>
    </submittedName>
</protein>
<gene>
    <name evidence="5" type="ORF">SAMN04488044_3117</name>
</gene>
<dbReference type="InterPro" id="IPR003488">
    <property type="entry name" value="DprA"/>
</dbReference>
<proteinExistence type="inferred from homology"/>
<dbReference type="Gene3D" id="1.10.10.10">
    <property type="entry name" value="Winged helix-like DNA-binding domain superfamily/Winged helix DNA-binding domain"/>
    <property type="match status" value="1"/>
</dbReference>
<dbReference type="InterPro" id="IPR041614">
    <property type="entry name" value="DprA_WH"/>
</dbReference>
<comment type="similarity">
    <text evidence="1">Belongs to the DprA/Smf family.</text>
</comment>
<feature type="region of interest" description="Disordered" evidence="2">
    <location>
        <begin position="305"/>
        <end position="326"/>
    </location>
</feature>
<dbReference type="InterPro" id="IPR036388">
    <property type="entry name" value="WH-like_DNA-bd_sf"/>
</dbReference>
<dbReference type="EMBL" id="FQWM01000008">
    <property type="protein sequence ID" value="SHH72965.1"/>
    <property type="molecule type" value="Genomic_DNA"/>
</dbReference>
<evidence type="ECO:0000313" key="6">
    <source>
        <dbReference type="Proteomes" id="UP000184211"/>
    </source>
</evidence>
<dbReference type="STRING" id="870908.SAMN04488044_3117"/>
<dbReference type="RefSeq" id="WP_072793952.1">
    <property type="nucleotide sequence ID" value="NZ_FQWM01000008.1"/>
</dbReference>
<feature type="domain" description="Smf/DprA SLOG" evidence="3">
    <location>
        <begin position="90"/>
        <end position="295"/>
    </location>
</feature>
<evidence type="ECO:0000256" key="2">
    <source>
        <dbReference type="SAM" id="MobiDB-lite"/>
    </source>
</evidence>
<dbReference type="Pfam" id="PF17782">
    <property type="entry name" value="WHD_DprA"/>
    <property type="match status" value="1"/>
</dbReference>
<keyword evidence="6" id="KW-1185">Reference proteome</keyword>
<dbReference type="PANTHER" id="PTHR43022">
    <property type="entry name" value="PROTEIN SMF"/>
    <property type="match status" value="1"/>
</dbReference>
<feature type="domain" description="DprA winged helix" evidence="4">
    <location>
        <begin position="333"/>
        <end position="392"/>
    </location>
</feature>
<dbReference type="Pfam" id="PF21102">
    <property type="entry name" value="DprA_N"/>
    <property type="match status" value="1"/>
</dbReference>
<organism evidence="5 6">
    <name type="scientific">Cognatishimia maritima</name>
    <dbReference type="NCBI Taxonomy" id="870908"/>
    <lineage>
        <taxon>Bacteria</taxon>
        <taxon>Pseudomonadati</taxon>
        <taxon>Pseudomonadota</taxon>
        <taxon>Alphaproteobacteria</taxon>
        <taxon>Rhodobacterales</taxon>
        <taxon>Paracoccaceae</taxon>
        <taxon>Cognatishimia</taxon>
    </lineage>
</organism>
<dbReference type="AlphaFoldDB" id="A0A1M5VCM0"/>
<dbReference type="PANTHER" id="PTHR43022:SF1">
    <property type="entry name" value="PROTEIN SMF"/>
    <property type="match status" value="1"/>
</dbReference>